<sequence>MFDTSSEQPSASSVIVVSNSSSYHTSGTDVINAAFTEAFGSVCDASYYFKNLIDFHQSHFHHLHKHHVFNLNLNVKTTSADTSSDEANPPLTNTTNLSRTAKKKRKHDSTEPPIKPHKTQDTLVSLKLDSATLDENLNVKTSRAQRSAPCTFAVNKLIFKKYRRLRWGRRRPRAPPTAKRRPSRFRRLRRTRRLAEAPAQPQPTQPDSYLAYQSTAGYYYSSDADLTRSQFYEDQNASYQPGPARALNHDLLKLSYDKFKQFRLNEKLLQQTVLIRNAIKLLQYELQYQHEQEIQQQYLYQQQQHQHHPQQHVVLDYTQSSYQQPLMQMNASVYESVDEVMSRSAEPAGHVQTTSYFVNDVNRSSGADEDEEEDEEESRQTDNDQNTQTVNESSESGFF</sequence>
<feature type="compositionally biased region" description="Polar residues" evidence="1">
    <location>
        <begin position="79"/>
        <end position="99"/>
    </location>
</feature>
<feature type="compositionally biased region" description="Polar residues" evidence="1">
    <location>
        <begin position="351"/>
        <end position="365"/>
    </location>
</feature>
<evidence type="ECO:0000256" key="1">
    <source>
        <dbReference type="SAM" id="MobiDB-lite"/>
    </source>
</evidence>
<dbReference type="InterPro" id="IPR009263">
    <property type="entry name" value="SERTA_dom"/>
</dbReference>
<name>A0A3M7T4F9_BRAPC</name>
<dbReference type="EMBL" id="REGN01000313">
    <property type="protein sequence ID" value="RNA42845.1"/>
    <property type="molecule type" value="Genomic_DNA"/>
</dbReference>
<feature type="region of interest" description="Disordered" evidence="1">
    <location>
        <begin position="79"/>
        <end position="118"/>
    </location>
</feature>
<gene>
    <name evidence="3" type="ORF">BpHYR1_015016</name>
</gene>
<comment type="caution">
    <text evidence="3">The sequence shown here is derived from an EMBL/GenBank/DDBJ whole genome shotgun (WGS) entry which is preliminary data.</text>
</comment>
<dbReference type="Proteomes" id="UP000276133">
    <property type="component" value="Unassembled WGS sequence"/>
</dbReference>
<accession>A0A3M7T4F9</accession>
<feature type="compositionally biased region" description="Acidic residues" evidence="1">
    <location>
        <begin position="367"/>
        <end position="377"/>
    </location>
</feature>
<feature type="compositionally biased region" description="Basic residues" evidence="1">
    <location>
        <begin position="170"/>
        <end position="192"/>
    </location>
</feature>
<evidence type="ECO:0000313" key="3">
    <source>
        <dbReference type="EMBL" id="RNA42845.1"/>
    </source>
</evidence>
<feature type="compositionally biased region" description="Polar residues" evidence="1">
    <location>
        <begin position="383"/>
        <end position="399"/>
    </location>
</feature>
<feature type="domain" description="SERTA" evidence="2">
    <location>
        <begin position="244"/>
        <end position="290"/>
    </location>
</feature>
<dbReference type="PROSITE" id="PS51053">
    <property type="entry name" value="SERTA"/>
    <property type="match status" value="1"/>
</dbReference>
<protein>
    <recommendedName>
        <fullName evidence="2">SERTA domain-containing protein</fullName>
    </recommendedName>
</protein>
<dbReference type="AlphaFoldDB" id="A0A3M7T4F9"/>
<evidence type="ECO:0000313" key="4">
    <source>
        <dbReference type="Proteomes" id="UP000276133"/>
    </source>
</evidence>
<evidence type="ECO:0000259" key="2">
    <source>
        <dbReference type="PROSITE" id="PS51053"/>
    </source>
</evidence>
<organism evidence="3 4">
    <name type="scientific">Brachionus plicatilis</name>
    <name type="common">Marine rotifer</name>
    <name type="synonym">Brachionus muelleri</name>
    <dbReference type="NCBI Taxonomy" id="10195"/>
    <lineage>
        <taxon>Eukaryota</taxon>
        <taxon>Metazoa</taxon>
        <taxon>Spiralia</taxon>
        <taxon>Gnathifera</taxon>
        <taxon>Rotifera</taxon>
        <taxon>Eurotatoria</taxon>
        <taxon>Monogononta</taxon>
        <taxon>Pseudotrocha</taxon>
        <taxon>Ploima</taxon>
        <taxon>Brachionidae</taxon>
        <taxon>Brachionus</taxon>
    </lineage>
</organism>
<proteinExistence type="predicted"/>
<reference evidence="3 4" key="1">
    <citation type="journal article" date="2018" name="Sci. Rep.">
        <title>Genomic signatures of local adaptation to the degree of environmental predictability in rotifers.</title>
        <authorList>
            <person name="Franch-Gras L."/>
            <person name="Hahn C."/>
            <person name="Garcia-Roger E.M."/>
            <person name="Carmona M.J."/>
            <person name="Serra M."/>
            <person name="Gomez A."/>
        </authorList>
    </citation>
    <scope>NUCLEOTIDE SEQUENCE [LARGE SCALE GENOMIC DNA]</scope>
    <source>
        <strain evidence="3">HYR1</strain>
    </source>
</reference>
<feature type="region of interest" description="Disordered" evidence="1">
    <location>
        <begin position="344"/>
        <end position="399"/>
    </location>
</feature>
<dbReference type="OrthoDB" id="10663276at2759"/>
<feature type="region of interest" description="Disordered" evidence="1">
    <location>
        <begin position="170"/>
        <end position="208"/>
    </location>
</feature>
<keyword evidence="4" id="KW-1185">Reference proteome</keyword>